<dbReference type="HAMAP" id="MF_00440">
    <property type="entry name" value="NrdR"/>
    <property type="match status" value="1"/>
</dbReference>
<reference evidence="10 11" key="1">
    <citation type="submission" date="2019-10" db="EMBL/GenBank/DDBJ databases">
        <title>The Genome Sequence of Clostridium tarantellae Isolated from Fish Brain.</title>
        <authorList>
            <person name="Bano L."/>
            <person name="Kiel M."/>
            <person name="Sales G."/>
            <person name="Doxey A.C."/>
            <person name="Mansfield M.J."/>
            <person name="Schiavone M."/>
            <person name="Rossetto O."/>
            <person name="Pirazzini M."/>
            <person name="Dobrindt U."/>
            <person name="Montecucco C."/>
        </authorList>
    </citation>
    <scope>NUCLEOTIDE SEQUENCE [LARGE SCALE GENOMIC DNA]</scope>
    <source>
        <strain evidence="10 11">DSM 3997</strain>
    </source>
</reference>
<keyword evidence="8" id="KW-0479">Metal-binding</keyword>
<evidence type="ECO:0000256" key="6">
    <source>
        <dbReference type="ARBA" id="ARBA00023125"/>
    </source>
</evidence>
<dbReference type="PANTHER" id="PTHR30455:SF2">
    <property type="entry name" value="TRANSCRIPTIONAL REPRESSOR NRDR"/>
    <property type="match status" value="1"/>
</dbReference>
<keyword evidence="11" id="KW-1185">Reference proteome</keyword>
<keyword evidence="8" id="KW-0863">Zinc-finger</keyword>
<feature type="zinc finger region" evidence="8">
    <location>
        <begin position="3"/>
        <end position="34"/>
    </location>
</feature>
<dbReference type="AlphaFoldDB" id="A0A6I1MJZ4"/>
<comment type="similarity">
    <text evidence="8">Belongs to the NrdR family.</text>
</comment>
<proteinExistence type="inferred from homology"/>
<dbReference type="GO" id="GO:0003677">
    <property type="term" value="F:DNA binding"/>
    <property type="evidence" value="ECO:0007669"/>
    <property type="project" value="UniProtKB-KW"/>
</dbReference>
<evidence type="ECO:0000256" key="8">
    <source>
        <dbReference type="HAMAP-Rule" id="MF_00440"/>
    </source>
</evidence>
<dbReference type="GO" id="GO:0005524">
    <property type="term" value="F:ATP binding"/>
    <property type="evidence" value="ECO:0007669"/>
    <property type="project" value="UniProtKB-UniRule"/>
</dbReference>
<keyword evidence="6 8" id="KW-0238">DNA-binding</keyword>
<evidence type="ECO:0000313" key="10">
    <source>
        <dbReference type="EMBL" id="MPQ42467.1"/>
    </source>
</evidence>
<feature type="domain" description="ATP-cone" evidence="9">
    <location>
        <begin position="49"/>
        <end position="139"/>
    </location>
</feature>
<keyword evidence="5 8" id="KW-0805">Transcription regulation</keyword>
<dbReference type="Pfam" id="PF03477">
    <property type="entry name" value="ATP-cone"/>
    <property type="match status" value="1"/>
</dbReference>
<sequence length="149" mass="17693">MRCPYCFYEESKVVDSRAAEDYTSIRRRRECLKCSKRYTTYEKVEDIPILVIKKDSSRESFKKEKIISGLIKACQKRPVSRAQIEAIAEDIEKNISNNMTIEIKSDYIGEMVMERLKKIDEVSYVRFASVYRQFKDINTFMEEIKNLMK</sequence>
<dbReference type="OrthoDB" id="9807461at2"/>
<dbReference type="Proteomes" id="UP000430345">
    <property type="component" value="Unassembled WGS sequence"/>
</dbReference>
<name>A0A6I1MJZ4_9CLOT</name>
<protein>
    <recommendedName>
        <fullName evidence="8">Transcriptional repressor NrdR</fullName>
    </recommendedName>
</protein>
<keyword evidence="3 8" id="KW-0862">Zinc</keyword>
<dbReference type="InterPro" id="IPR005144">
    <property type="entry name" value="ATP-cone_dom"/>
</dbReference>
<dbReference type="InterPro" id="IPR055173">
    <property type="entry name" value="NrdR-like_N"/>
</dbReference>
<keyword evidence="7 8" id="KW-0804">Transcription</keyword>
<organism evidence="10 11">
    <name type="scientific">Clostridium tarantellae</name>
    <dbReference type="NCBI Taxonomy" id="39493"/>
    <lineage>
        <taxon>Bacteria</taxon>
        <taxon>Bacillati</taxon>
        <taxon>Bacillota</taxon>
        <taxon>Clostridia</taxon>
        <taxon>Eubacteriales</taxon>
        <taxon>Clostridiaceae</taxon>
        <taxon>Clostridium</taxon>
    </lineage>
</organism>
<evidence type="ECO:0000256" key="2">
    <source>
        <dbReference type="ARBA" id="ARBA00022741"/>
    </source>
</evidence>
<evidence type="ECO:0000256" key="3">
    <source>
        <dbReference type="ARBA" id="ARBA00022833"/>
    </source>
</evidence>
<comment type="cofactor">
    <cofactor evidence="8">
        <name>Zn(2+)</name>
        <dbReference type="ChEBI" id="CHEBI:29105"/>
    </cofactor>
    <text evidence="8">Binds 1 zinc ion.</text>
</comment>
<dbReference type="RefSeq" id="WP_152887116.1">
    <property type="nucleotide sequence ID" value="NZ_WHJC01000008.1"/>
</dbReference>
<comment type="caution">
    <text evidence="10">The sequence shown here is derived from an EMBL/GenBank/DDBJ whole genome shotgun (WGS) entry which is preliminary data.</text>
</comment>
<dbReference type="InterPro" id="IPR003796">
    <property type="entry name" value="RNR_NrdR-like"/>
</dbReference>
<dbReference type="GO" id="GO:0045892">
    <property type="term" value="P:negative regulation of DNA-templated transcription"/>
    <property type="evidence" value="ECO:0007669"/>
    <property type="project" value="UniProtKB-UniRule"/>
</dbReference>
<comment type="function">
    <text evidence="8">Negatively regulates transcription of bacterial ribonucleotide reductase nrd genes and operons by binding to NrdR-boxes.</text>
</comment>
<dbReference type="Pfam" id="PF22811">
    <property type="entry name" value="Zn_ribbon_NrdR"/>
    <property type="match status" value="1"/>
</dbReference>
<dbReference type="GO" id="GO:0008270">
    <property type="term" value="F:zinc ion binding"/>
    <property type="evidence" value="ECO:0007669"/>
    <property type="project" value="UniProtKB-UniRule"/>
</dbReference>
<accession>A0A6I1MJZ4</accession>
<evidence type="ECO:0000259" key="9">
    <source>
        <dbReference type="PROSITE" id="PS51161"/>
    </source>
</evidence>
<dbReference type="EMBL" id="WHJC01000008">
    <property type="protein sequence ID" value="MPQ42467.1"/>
    <property type="molecule type" value="Genomic_DNA"/>
</dbReference>
<evidence type="ECO:0000256" key="4">
    <source>
        <dbReference type="ARBA" id="ARBA00022840"/>
    </source>
</evidence>
<keyword evidence="4 8" id="KW-0067">ATP-binding</keyword>
<evidence type="ECO:0000313" key="11">
    <source>
        <dbReference type="Proteomes" id="UP000430345"/>
    </source>
</evidence>
<evidence type="ECO:0000256" key="7">
    <source>
        <dbReference type="ARBA" id="ARBA00023163"/>
    </source>
</evidence>
<dbReference type="NCBIfam" id="TIGR00244">
    <property type="entry name" value="transcriptional regulator NrdR"/>
    <property type="match status" value="1"/>
</dbReference>
<keyword evidence="2 8" id="KW-0547">Nucleotide-binding</keyword>
<evidence type="ECO:0000256" key="1">
    <source>
        <dbReference type="ARBA" id="ARBA00022491"/>
    </source>
</evidence>
<dbReference type="PANTHER" id="PTHR30455">
    <property type="entry name" value="TRANSCRIPTIONAL REPRESSOR NRDR"/>
    <property type="match status" value="1"/>
</dbReference>
<evidence type="ECO:0000256" key="5">
    <source>
        <dbReference type="ARBA" id="ARBA00023015"/>
    </source>
</evidence>
<keyword evidence="1 8" id="KW-0678">Repressor</keyword>
<gene>
    <name evidence="8 10" type="primary">nrdR</name>
    <name evidence="10" type="ORF">GBZ86_01620</name>
</gene>
<dbReference type="PROSITE" id="PS51161">
    <property type="entry name" value="ATP_CONE"/>
    <property type="match status" value="1"/>
</dbReference>